<dbReference type="EMBL" id="BAAARV010000004">
    <property type="protein sequence ID" value="GAA2327482.1"/>
    <property type="molecule type" value="Genomic_DNA"/>
</dbReference>
<gene>
    <name evidence="1" type="ORF">GCM10010170_003250</name>
</gene>
<reference evidence="1 2" key="1">
    <citation type="journal article" date="2019" name="Int. J. Syst. Evol. Microbiol.">
        <title>The Global Catalogue of Microorganisms (GCM) 10K type strain sequencing project: providing services to taxonomists for standard genome sequencing and annotation.</title>
        <authorList>
            <consortium name="The Broad Institute Genomics Platform"/>
            <consortium name="The Broad Institute Genome Sequencing Center for Infectious Disease"/>
            <person name="Wu L."/>
            <person name="Ma J."/>
        </authorList>
    </citation>
    <scope>NUCLEOTIDE SEQUENCE [LARGE SCALE GENOMIC DNA]</scope>
    <source>
        <strain evidence="1 2">JCM 3272</strain>
    </source>
</reference>
<name>A0ABN3FCW8_9ACTN</name>
<dbReference type="InterPro" id="IPR009319">
    <property type="entry name" value="Phage_A118_VSP1"/>
</dbReference>
<accession>A0ABN3FCW8</accession>
<evidence type="ECO:0008006" key="3">
    <source>
        <dbReference type="Google" id="ProtNLM"/>
    </source>
</evidence>
<dbReference type="Proteomes" id="UP001501444">
    <property type="component" value="Unassembled WGS sequence"/>
</dbReference>
<evidence type="ECO:0000313" key="1">
    <source>
        <dbReference type="EMBL" id="GAA2327482.1"/>
    </source>
</evidence>
<organism evidence="1 2">
    <name type="scientific">Dactylosporangium salmoneum</name>
    <dbReference type="NCBI Taxonomy" id="53361"/>
    <lineage>
        <taxon>Bacteria</taxon>
        <taxon>Bacillati</taxon>
        <taxon>Actinomycetota</taxon>
        <taxon>Actinomycetes</taxon>
        <taxon>Micromonosporales</taxon>
        <taxon>Micromonosporaceae</taxon>
        <taxon>Dactylosporangium</taxon>
    </lineage>
</organism>
<proteinExistence type="predicted"/>
<evidence type="ECO:0000313" key="2">
    <source>
        <dbReference type="Proteomes" id="UP001501444"/>
    </source>
</evidence>
<dbReference type="RefSeq" id="WP_344610364.1">
    <property type="nucleotide sequence ID" value="NZ_BAAARV010000004.1"/>
</dbReference>
<keyword evidence="2" id="KW-1185">Reference proteome</keyword>
<protein>
    <recommendedName>
        <fullName evidence="3">Minor capsid protein</fullName>
    </recommendedName>
</protein>
<comment type="caution">
    <text evidence="1">The sequence shown here is derived from an EMBL/GenBank/DDBJ whole genome shotgun (WGS) entry which is preliminary data.</text>
</comment>
<sequence>MPVSRTLAEDLAANLADLYADVERQLAAEVARRLAAGMPAPTWAADKLAALATLRRWAERLLQQLTGRQRDQIAQAIVLAYVRGGREALDELARQQIPQLHRLALGNQVAGMARLSAVAEQHAAAIWAEATAVRAALPGVDALQVLAFNLASTLQGTHLPVLRWALDAYRTVVARAAAPVLLGTLTRRQAAQQAWEQLLGQGITGFVDSRGRRWNLASYVEMAVRTTTAHAAVQGHLDRLGQAGIDLVIVSDAPQECILCRPWEGKVLARVGPPGARTVRLEHATRDGELVDVHIAGSVAEAIAAGLMHPNCRHSLSIYLPGVTRIPHHTADPEGDRARQQLRYLERGVRAWKLRAAAAIDPAASDRARAKVRAWQARIRAHVATTGLRRHPEREQIGAAR</sequence>
<dbReference type="Pfam" id="PF06152">
    <property type="entry name" value="Phage_min_cap2"/>
    <property type="match status" value="1"/>
</dbReference>